<dbReference type="AlphaFoldDB" id="A0AA51BMB2"/>
<dbReference type="EMBL" id="CP128385">
    <property type="protein sequence ID" value="WMI30489.1"/>
    <property type="molecule type" value="Genomic_DNA"/>
</dbReference>
<dbReference type="Proteomes" id="UP001238843">
    <property type="component" value="Chromosome"/>
</dbReference>
<proteinExistence type="predicted"/>
<accession>A0AA51BMB2</accession>
<sequence>MIHWSKGTELCFYKDITYSSVAAEVFKLIEGVESINNDLFIRQQSLVENYYRFLISKNNPSQRVRVNSSISSKGFNYGLKEHGQRKPKYFSYETERLPYVLTSEINYSLDFLNEGGHSKLSSTLELNKMLDHYNFSVRYKKYEVLCEYWDIYLVRVELEVMKKRLKRQKQLLTEFHFRNYFGNTNYEEILHSILDLKTQLNVYKSSINIFTKKVQGFVIKNNLNTLFLKYTLNLFDFKGVCLNEFWKVFNKVNSYNFIFKSHIYKNKDLREVQTTIFREIMSVKKGVLQKIPQIDLTLNYERGFSEKKQKIENLKGSYSVTSYKPQENVFIGLKSYITLPNTNTSLWGDLVKSSKLKRIVVDYEHRLLVSSINQEYLLKKAYVLKREVVDLKTRLLIKYKVLNYRKKKVFNSKFEVNKWRDLELSYLNVNVKLQRRLVDYFKVLMQININTI</sequence>
<protein>
    <submittedName>
        <fullName evidence="1">Uncharacterized protein</fullName>
    </submittedName>
</protein>
<name>A0AA51BMB2_9BACT</name>
<gene>
    <name evidence="1" type="ORF">QTO32_00120</name>
</gene>
<evidence type="ECO:0000313" key="1">
    <source>
        <dbReference type="EMBL" id="WMI30489.1"/>
    </source>
</evidence>
<reference evidence="1" key="1">
    <citation type="journal article" date="2021" name="Front. Microbiol.">
        <title>Genome Analysis of a Verrucomicrobial Endosymbiont With a Tiny Genome Discovered in an Antarctic Lake.</title>
        <authorList>
            <person name="Williams T.J."/>
            <person name="Allen M.A."/>
            <person name="Ivanova N."/>
            <person name="Huntemann M."/>
            <person name="Haque S."/>
            <person name="Hancock A.M."/>
            <person name="Brazendale S."/>
            <person name="Cavicchioli R."/>
        </authorList>
    </citation>
    <scope>NUCLEOTIDE SEQUENCE</scope>
    <source>
        <strain evidence="1">MAG_Ga0307966_1000010</strain>
    </source>
</reference>
<reference evidence="1" key="2">
    <citation type="submission" date="2023-06" db="EMBL/GenBank/DDBJ databases">
        <authorList>
            <person name="Williams T.J."/>
            <person name="Allen M.A."/>
            <person name="Ivanova N."/>
            <person name="Huntemann M."/>
            <person name="Haque S."/>
            <person name="Hancock A.M."/>
            <person name="Brazendale S."/>
            <person name="Cavicchioli R."/>
        </authorList>
    </citation>
    <scope>NUCLEOTIDE SEQUENCE</scope>
    <source>
        <strain evidence="1">MAG_Ga0307966_1000010</strain>
    </source>
</reference>
<organism evidence="1">
    <name type="scientific">Candidatus Organicella extenuata</name>
    <dbReference type="NCBI Taxonomy" id="2841811"/>
    <lineage>
        <taxon>Bacteria</taxon>
        <taxon>Pseudomonadati</taxon>
        <taxon>Verrucomicrobiota</taxon>
        <taxon>Candidatus Organicella</taxon>
    </lineage>
</organism>